<evidence type="ECO:0000313" key="1">
    <source>
        <dbReference type="EMBL" id="CAG8785605.1"/>
    </source>
</evidence>
<name>A0ACA9RCB1_9GLOM</name>
<organism evidence="1 2">
    <name type="scientific">Racocetra persica</name>
    <dbReference type="NCBI Taxonomy" id="160502"/>
    <lineage>
        <taxon>Eukaryota</taxon>
        <taxon>Fungi</taxon>
        <taxon>Fungi incertae sedis</taxon>
        <taxon>Mucoromycota</taxon>
        <taxon>Glomeromycotina</taxon>
        <taxon>Glomeromycetes</taxon>
        <taxon>Diversisporales</taxon>
        <taxon>Gigasporaceae</taxon>
        <taxon>Racocetra</taxon>
    </lineage>
</organism>
<proteinExistence type="predicted"/>
<comment type="caution">
    <text evidence="1">The sequence shown here is derived from an EMBL/GenBank/DDBJ whole genome shotgun (WGS) entry which is preliminary data.</text>
</comment>
<keyword evidence="2" id="KW-1185">Reference proteome</keyword>
<sequence>MDTTDNMLFELIDMDSTVNISFELTEIIKTSNMSFELTEANTNEILFESNILETGNVTTEAVLQSSETARERCNRLAREHYAQKMVQTTMTLADENMESARKCKNRLAKESYACRNITLTTQQTEHFVLTEIDTNEIYFESNELRTAKETAEGGIQNSKAARERHNRLAREYYARKMAQEKICPEDENSKSAREQVETTELAEERRSKCRKTNHRASSAVRLIQYDSSTVSLHNLGSLNVECRQCHALHWMNKKIAGT</sequence>
<accession>A0ACA9RCB1</accession>
<reference evidence="1" key="1">
    <citation type="submission" date="2021-06" db="EMBL/GenBank/DDBJ databases">
        <authorList>
            <person name="Kallberg Y."/>
            <person name="Tangrot J."/>
            <person name="Rosling A."/>
        </authorList>
    </citation>
    <scope>NUCLEOTIDE SEQUENCE</scope>
    <source>
        <strain evidence="1">MA461A</strain>
    </source>
</reference>
<protein>
    <submittedName>
        <fullName evidence="1">29009_t:CDS:1</fullName>
    </submittedName>
</protein>
<feature type="non-terminal residue" evidence="1">
    <location>
        <position position="258"/>
    </location>
</feature>
<dbReference type="Proteomes" id="UP000789920">
    <property type="component" value="Unassembled WGS sequence"/>
</dbReference>
<gene>
    <name evidence="1" type="ORF">RPERSI_LOCUS18250</name>
</gene>
<dbReference type="EMBL" id="CAJVQC010048030">
    <property type="protein sequence ID" value="CAG8785605.1"/>
    <property type="molecule type" value="Genomic_DNA"/>
</dbReference>
<evidence type="ECO:0000313" key="2">
    <source>
        <dbReference type="Proteomes" id="UP000789920"/>
    </source>
</evidence>